<dbReference type="GeneID" id="112293881"/>
<name>A9TH97_PHYPA</name>
<evidence type="ECO:0000256" key="1">
    <source>
        <dbReference type="SAM" id="MobiDB-lite"/>
    </source>
</evidence>
<dbReference type="EnsemblPlants" id="Pp3c1_14740V3.2">
    <property type="protein sequence ID" value="Pp3c1_14740V3.2"/>
    <property type="gene ID" value="Pp3c1_14740"/>
</dbReference>
<dbReference type="Gramene" id="Pp3c1_14740V3.2">
    <property type="protein sequence ID" value="Pp3c1_14740V3.2"/>
    <property type="gene ID" value="Pp3c1_14740"/>
</dbReference>
<dbReference type="KEGG" id="ppp:112293881"/>
<dbReference type="Proteomes" id="UP000006727">
    <property type="component" value="Chromosome 1"/>
</dbReference>
<accession>A9TH97</accession>
<reference evidence="2 4" key="1">
    <citation type="journal article" date="2008" name="Science">
        <title>The Physcomitrella genome reveals evolutionary insights into the conquest of land by plants.</title>
        <authorList>
            <person name="Rensing S."/>
            <person name="Lang D."/>
            <person name="Zimmer A."/>
            <person name="Terry A."/>
            <person name="Salamov A."/>
            <person name="Shapiro H."/>
            <person name="Nishiyama T."/>
            <person name="Perroud P.-F."/>
            <person name="Lindquist E."/>
            <person name="Kamisugi Y."/>
            <person name="Tanahashi T."/>
            <person name="Sakakibara K."/>
            <person name="Fujita T."/>
            <person name="Oishi K."/>
            <person name="Shin-I T."/>
            <person name="Kuroki Y."/>
            <person name="Toyoda A."/>
            <person name="Suzuki Y."/>
            <person name="Hashimoto A."/>
            <person name="Yamaguchi K."/>
            <person name="Sugano A."/>
            <person name="Kohara Y."/>
            <person name="Fujiyama A."/>
            <person name="Anterola A."/>
            <person name="Aoki S."/>
            <person name="Ashton N."/>
            <person name="Barbazuk W.B."/>
            <person name="Barker E."/>
            <person name="Bennetzen J."/>
            <person name="Bezanilla M."/>
            <person name="Blankenship R."/>
            <person name="Cho S.H."/>
            <person name="Dutcher S."/>
            <person name="Estelle M."/>
            <person name="Fawcett J.A."/>
            <person name="Gundlach H."/>
            <person name="Hanada K."/>
            <person name="Heyl A."/>
            <person name="Hicks K.A."/>
            <person name="Hugh J."/>
            <person name="Lohr M."/>
            <person name="Mayer K."/>
            <person name="Melkozernov A."/>
            <person name="Murata T."/>
            <person name="Nelson D."/>
            <person name="Pils B."/>
            <person name="Prigge M."/>
            <person name="Reiss B."/>
            <person name="Renner T."/>
            <person name="Rombauts S."/>
            <person name="Rushton P."/>
            <person name="Sanderfoot A."/>
            <person name="Schween G."/>
            <person name="Shiu S.-H."/>
            <person name="Stueber K."/>
            <person name="Theodoulou F.L."/>
            <person name="Tu H."/>
            <person name="Van de Peer Y."/>
            <person name="Verrier P.J."/>
            <person name="Waters E."/>
            <person name="Wood A."/>
            <person name="Yang L."/>
            <person name="Cove D."/>
            <person name="Cuming A."/>
            <person name="Hasebe M."/>
            <person name="Lucas S."/>
            <person name="Mishler D.B."/>
            <person name="Reski R."/>
            <person name="Grigoriev I."/>
            <person name="Quatrano R.S."/>
            <person name="Boore J.L."/>
        </authorList>
    </citation>
    <scope>NUCLEOTIDE SEQUENCE [LARGE SCALE GENOMIC DNA]</scope>
    <source>
        <strain evidence="3 4">cv. Gransden 2004</strain>
    </source>
</reference>
<protein>
    <submittedName>
        <fullName evidence="2 3">Uncharacterized protein</fullName>
    </submittedName>
</protein>
<feature type="region of interest" description="Disordered" evidence="1">
    <location>
        <begin position="1"/>
        <end position="24"/>
    </location>
</feature>
<keyword evidence="4" id="KW-1185">Reference proteome</keyword>
<reference evidence="2 4" key="2">
    <citation type="journal article" date="2018" name="Plant J.">
        <title>The Physcomitrella patens chromosome-scale assembly reveals moss genome structure and evolution.</title>
        <authorList>
            <person name="Lang D."/>
            <person name="Ullrich K.K."/>
            <person name="Murat F."/>
            <person name="Fuchs J."/>
            <person name="Jenkins J."/>
            <person name="Haas F.B."/>
            <person name="Piednoel M."/>
            <person name="Gundlach H."/>
            <person name="Van Bel M."/>
            <person name="Meyberg R."/>
            <person name="Vives C."/>
            <person name="Morata J."/>
            <person name="Symeonidi A."/>
            <person name="Hiss M."/>
            <person name="Muchero W."/>
            <person name="Kamisugi Y."/>
            <person name="Saleh O."/>
            <person name="Blanc G."/>
            <person name="Decker E.L."/>
            <person name="van Gessel N."/>
            <person name="Grimwood J."/>
            <person name="Hayes R.D."/>
            <person name="Graham S.W."/>
            <person name="Gunter L.E."/>
            <person name="McDaniel S.F."/>
            <person name="Hoernstein S.N.W."/>
            <person name="Larsson A."/>
            <person name="Li F.W."/>
            <person name="Perroud P.F."/>
            <person name="Phillips J."/>
            <person name="Ranjan P."/>
            <person name="Rokshar D.S."/>
            <person name="Rothfels C.J."/>
            <person name="Schneider L."/>
            <person name="Shu S."/>
            <person name="Stevenson D.W."/>
            <person name="Thummler F."/>
            <person name="Tillich M."/>
            <person name="Villarreal Aguilar J.C."/>
            <person name="Widiez T."/>
            <person name="Wong G.K."/>
            <person name="Wymore A."/>
            <person name="Zhang Y."/>
            <person name="Zimmer A.D."/>
            <person name="Quatrano R.S."/>
            <person name="Mayer K.F.X."/>
            <person name="Goodstein D."/>
            <person name="Casacuberta J.M."/>
            <person name="Vandepoele K."/>
            <person name="Reski R."/>
            <person name="Cuming A.C."/>
            <person name="Tuskan G.A."/>
            <person name="Maumus F."/>
            <person name="Salse J."/>
            <person name="Schmutz J."/>
            <person name="Rensing S.A."/>
        </authorList>
    </citation>
    <scope>NUCLEOTIDE SEQUENCE [LARGE SCALE GENOMIC DNA]</scope>
    <source>
        <strain evidence="3 4">cv. Gransden 2004</strain>
    </source>
</reference>
<dbReference type="PaxDb" id="3218-PP1S230_28V6.1"/>
<feature type="compositionally biased region" description="Polar residues" evidence="1">
    <location>
        <begin position="143"/>
        <end position="156"/>
    </location>
</feature>
<dbReference type="Gramene" id="Pp3c1_14740V3.1">
    <property type="protein sequence ID" value="Pp3c1_14740V3.1"/>
    <property type="gene ID" value="Pp3c1_14740"/>
</dbReference>
<gene>
    <name evidence="3" type="primary">LOC112293881</name>
    <name evidence="2" type="ORF">PHYPA_000663</name>
</gene>
<evidence type="ECO:0000313" key="3">
    <source>
        <dbReference type="EnsemblPlants" id="Pp3c1_14740V3.1"/>
    </source>
</evidence>
<evidence type="ECO:0000313" key="2">
    <source>
        <dbReference type="EMBL" id="PNR62239.1"/>
    </source>
</evidence>
<evidence type="ECO:0000313" key="4">
    <source>
        <dbReference type="Proteomes" id="UP000006727"/>
    </source>
</evidence>
<reference evidence="3" key="3">
    <citation type="submission" date="2020-12" db="UniProtKB">
        <authorList>
            <consortium name="EnsemblPlants"/>
        </authorList>
    </citation>
    <scope>IDENTIFICATION</scope>
</reference>
<dbReference type="EnsemblPlants" id="Pp3c1_14740V3.1">
    <property type="protein sequence ID" value="Pp3c1_14740V3.1"/>
    <property type="gene ID" value="Pp3c1_14740"/>
</dbReference>
<dbReference type="AlphaFoldDB" id="A9TH97"/>
<sequence length="340" mass="38474">MAEEAEGRKPKRQKRCEAHPPTGVGFRSNSGPLYFETRFNCGGAEFRLYKSRIESVTVGGLMYDISKRYERWLKSVDGVGNEESPTLELNFSEYSLALKLDPFPSDLLELNDSNLPFKKKMDYKKKLVEMVRRQAHDAARNYPPSQGPGTQGNNPQRLPFQAAPVTPPPVPRSTVTPPSVCRSIEPQDILDKMFEIQSLLRIASESKVVERQNLEQNLKCLNESRGRVSQSELHTPDFAASMLSSARNLSSMIEKYVSDESNCDRLRKELKEAELECITDSLTTDPNQQTGRLREEEPRFIPELMENDLQCSLGYDHGACPSVPSYTPPVSKIDEIWPED</sequence>
<proteinExistence type="predicted"/>
<feature type="region of interest" description="Disordered" evidence="1">
    <location>
        <begin position="138"/>
        <end position="180"/>
    </location>
</feature>
<dbReference type="RefSeq" id="XP_024399628.1">
    <property type="nucleotide sequence ID" value="XM_024543860.2"/>
</dbReference>
<dbReference type="EMBL" id="ABEU02000001">
    <property type="protein sequence ID" value="PNR62239.1"/>
    <property type="molecule type" value="Genomic_DNA"/>
</dbReference>
<dbReference type="HOGENOM" id="CLU_070449_0_0_1"/>
<organism evidence="2">
    <name type="scientific">Physcomitrium patens</name>
    <name type="common">Spreading-leaved earth moss</name>
    <name type="synonym">Physcomitrella patens</name>
    <dbReference type="NCBI Taxonomy" id="3218"/>
    <lineage>
        <taxon>Eukaryota</taxon>
        <taxon>Viridiplantae</taxon>
        <taxon>Streptophyta</taxon>
        <taxon>Embryophyta</taxon>
        <taxon>Bryophyta</taxon>
        <taxon>Bryophytina</taxon>
        <taxon>Bryopsida</taxon>
        <taxon>Funariidae</taxon>
        <taxon>Funariales</taxon>
        <taxon>Funariaceae</taxon>
        <taxon>Physcomitrium</taxon>
    </lineage>
</organism>